<dbReference type="Proteomes" id="UP000095472">
    <property type="component" value="Chromosome"/>
</dbReference>
<organism evidence="1 2">
    <name type="scientific">Desertifilum tharense IPPAS B-1220</name>
    <dbReference type="NCBI Taxonomy" id="1781255"/>
    <lineage>
        <taxon>Bacteria</taxon>
        <taxon>Bacillati</taxon>
        <taxon>Cyanobacteriota</taxon>
        <taxon>Cyanophyceae</taxon>
        <taxon>Desertifilales</taxon>
        <taxon>Desertifilaceae</taxon>
        <taxon>Desertifilum</taxon>
    </lineage>
</organism>
<dbReference type="EMBL" id="CP182909">
    <property type="protein sequence ID" value="XPM63455.1"/>
    <property type="molecule type" value="Genomic_DNA"/>
</dbReference>
<sequence>MSLSSGIDFGDAIAGKMVGSFKDIMGNGCRFLGKAVAFKA</sequence>
<evidence type="ECO:0000313" key="2">
    <source>
        <dbReference type="Proteomes" id="UP000095472"/>
    </source>
</evidence>
<keyword evidence="2" id="KW-1185">Reference proteome</keyword>
<reference evidence="1 2" key="1">
    <citation type="journal article" date="2016" name="Genome Announc.">
        <title>Draft Genome Sequence of the Thermotolerant Cyanobacterium Desertifilum sp. IPPAS B-1220.</title>
        <authorList>
            <person name="Mironov K.S."/>
            <person name="Sinetova M.A."/>
            <person name="Bolatkhan K."/>
            <person name="Zayadan B.K."/>
            <person name="Ustinova V.V."/>
            <person name="Kupriyanova E.V."/>
            <person name="Skrypnik A.N."/>
            <person name="Gogoleva N.E."/>
            <person name="Gogolev Y.V."/>
            <person name="Los D.A."/>
        </authorList>
    </citation>
    <scope>NUCLEOTIDE SEQUENCE [LARGE SCALE GENOMIC DNA]</scope>
    <source>
        <strain evidence="1 2">IPPAS B-1220</strain>
    </source>
</reference>
<evidence type="ECO:0000313" key="1">
    <source>
        <dbReference type="EMBL" id="XPM63455.1"/>
    </source>
</evidence>
<name>A0ACD5GRF0_9CYAN</name>
<proteinExistence type="predicted"/>
<gene>
    <name evidence="1" type="ORF">BH720_029790</name>
</gene>
<protein>
    <submittedName>
        <fullName evidence="1">Uncharacterized protein</fullName>
    </submittedName>
</protein>
<accession>A0ACD5GRF0</accession>